<dbReference type="Gene3D" id="1.10.3470.10">
    <property type="entry name" value="ABC transporter involved in vitamin B12 uptake, BtuC"/>
    <property type="match status" value="1"/>
</dbReference>
<feature type="transmembrane region" description="Helical" evidence="7">
    <location>
        <begin position="25"/>
        <end position="45"/>
    </location>
</feature>
<evidence type="ECO:0000313" key="9">
    <source>
        <dbReference type="Proteomes" id="UP001548590"/>
    </source>
</evidence>
<organism evidence="8 9">
    <name type="scientific">Uliginosibacterium paludis</name>
    <dbReference type="NCBI Taxonomy" id="1615952"/>
    <lineage>
        <taxon>Bacteria</taxon>
        <taxon>Pseudomonadati</taxon>
        <taxon>Pseudomonadota</taxon>
        <taxon>Betaproteobacteria</taxon>
        <taxon>Rhodocyclales</taxon>
        <taxon>Zoogloeaceae</taxon>
        <taxon>Uliginosibacterium</taxon>
    </lineage>
</organism>
<evidence type="ECO:0000256" key="5">
    <source>
        <dbReference type="ARBA" id="ARBA00023136"/>
    </source>
</evidence>
<feature type="transmembrane region" description="Helical" evidence="7">
    <location>
        <begin position="261"/>
        <end position="280"/>
    </location>
</feature>
<keyword evidence="9" id="KW-1185">Reference proteome</keyword>
<feature type="transmembrane region" description="Helical" evidence="7">
    <location>
        <begin position="145"/>
        <end position="165"/>
    </location>
</feature>
<keyword evidence="4 7" id="KW-1133">Transmembrane helix</keyword>
<feature type="transmembrane region" description="Helical" evidence="7">
    <location>
        <begin position="107"/>
        <end position="125"/>
    </location>
</feature>
<comment type="caution">
    <text evidence="8">The sequence shown here is derived from an EMBL/GenBank/DDBJ whole genome shotgun (WGS) entry which is preliminary data.</text>
</comment>
<name>A0ABV2CVL6_9RHOO</name>
<dbReference type="PANTHER" id="PTHR30477:SF13">
    <property type="entry name" value="IRON TRANSPORT SYSTEM MEMBRANE PROTEIN HI_0360-RELATED"/>
    <property type="match status" value="1"/>
</dbReference>
<proteinExistence type="inferred from homology"/>
<feature type="transmembrane region" description="Helical" evidence="7">
    <location>
        <begin position="186"/>
        <end position="204"/>
    </location>
</feature>
<dbReference type="InterPro" id="IPR037294">
    <property type="entry name" value="ABC_BtuC-like"/>
</dbReference>
<keyword evidence="5 7" id="KW-0472">Membrane</keyword>
<dbReference type="EMBL" id="JBEWLZ010000018">
    <property type="protein sequence ID" value="MET1491950.1"/>
    <property type="molecule type" value="Genomic_DNA"/>
</dbReference>
<dbReference type="RefSeq" id="WP_345930255.1">
    <property type="nucleotide sequence ID" value="NZ_JBDIVF010000015.1"/>
</dbReference>
<feature type="transmembrane region" description="Helical" evidence="7">
    <location>
        <begin position="57"/>
        <end position="76"/>
    </location>
</feature>
<feature type="transmembrane region" description="Helical" evidence="7">
    <location>
        <begin position="210"/>
        <end position="227"/>
    </location>
</feature>
<evidence type="ECO:0000256" key="1">
    <source>
        <dbReference type="ARBA" id="ARBA00004141"/>
    </source>
</evidence>
<protein>
    <submittedName>
        <fullName evidence="8">Metal ABC transporter permease</fullName>
    </submittedName>
</protein>
<feature type="transmembrane region" description="Helical" evidence="7">
    <location>
        <begin position="234"/>
        <end position="255"/>
    </location>
</feature>
<dbReference type="PANTHER" id="PTHR30477">
    <property type="entry name" value="ABC-TRANSPORTER METAL-BINDING PROTEIN"/>
    <property type="match status" value="1"/>
</dbReference>
<dbReference type="Pfam" id="PF00950">
    <property type="entry name" value="ABC-3"/>
    <property type="match status" value="1"/>
</dbReference>
<evidence type="ECO:0000256" key="7">
    <source>
        <dbReference type="SAM" id="Phobius"/>
    </source>
</evidence>
<keyword evidence="3 6" id="KW-0812">Transmembrane</keyword>
<evidence type="ECO:0000256" key="3">
    <source>
        <dbReference type="ARBA" id="ARBA00022692"/>
    </source>
</evidence>
<comment type="similarity">
    <text evidence="2 6">Belongs to the ABC-3 integral membrane protein family.</text>
</comment>
<reference evidence="8 9" key="1">
    <citation type="submission" date="2024-07" db="EMBL/GenBank/DDBJ databases">
        <title>Uliginosibacterium paludis KCTC:42655.</title>
        <authorList>
            <person name="Kim M.K."/>
        </authorList>
    </citation>
    <scope>NUCLEOTIDE SEQUENCE [LARGE SCALE GENOMIC DNA]</scope>
    <source>
        <strain evidence="8 9">KCTC 42655</strain>
    </source>
</reference>
<keyword evidence="6" id="KW-0813">Transport</keyword>
<accession>A0ABV2CVL6</accession>
<dbReference type="InterPro" id="IPR001626">
    <property type="entry name" value="ABC_TroCD"/>
</dbReference>
<gene>
    <name evidence="8" type="ORF">ABVT11_19075</name>
</gene>
<dbReference type="SUPFAM" id="SSF81345">
    <property type="entry name" value="ABC transporter involved in vitamin B12 uptake, BtuC"/>
    <property type="match status" value="1"/>
</dbReference>
<evidence type="ECO:0000313" key="8">
    <source>
        <dbReference type="EMBL" id="MET1491950.1"/>
    </source>
</evidence>
<sequence length="296" mass="30622">MSVSMTGMFDLAVGPFIEFGFMRRALVACLALALCSGPMGVLLVLRRMSLVGDAMAHALLPGAAVGFMFAGFSLGAMSAGSFVAAMLVALGAGAVVRLTPQREDASFAAFYLIALAAGVMIISLHGSSVDLMHVLFGAILAVDDAALLLVACVASVVLAVLALIYRPLVVECCDPEFLRALGGRGGLYHLLFLGLLVATLVSGFQALGTLMGVGLMMLPAVSARFWARSVGGMASVAALMAFVSGYAGLLGSYYADLPSGPAIVLVAGGFYLFSLVLGRHEGILGSRMRRHLHKES</sequence>
<evidence type="ECO:0000256" key="4">
    <source>
        <dbReference type="ARBA" id="ARBA00022989"/>
    </source>
</evidence>
<dbReference type="Proteomes" id="UP001548590">
    <property type="component" value="Unassembled WGS sequence"/>
</dbReference>
<comment type="subcellular location">
    <subcellularLocation>
        <location evidence="6">Cell membrane</location>
        <topology evidence="6">Multi-pass membrane protein</topology>
    </subcellularLocation>
    <subcellularLocation>
        <location evidence="1">Membrane</location>
        <topology evidence="1">Multi-pass membrane protein</topology>
    </subcellularLocation>
</comment>
<evidence type="ECO:0000256" key="6">
    <source>
        <dbReference type="RuleBase" id="RU003943"/>
    </source>
</evidence>
<feature type="transmembrane region" description="Helical" evidence="7">
    <location>
        <begin position="82"/>
        <end position="100"/>
    </location>
</feature>
<evidence type="ECO:0000256" key="2">
    <source>
        <dbReference type="ARBA" id="ARBA00008034"/>
    </source>
</evidence>